<dbReference type="RefSeq" id="WP_377571639.1">
    <property type="nucleotide sequence ID" value="NZ_JBHTMP010000021.1"/>
</dbReference>
<sequence length="341" mass="35413">MTHTLDHDRRTARRSHRTAGWTTVAGLAVLAGAAVTAYSWRGDLPDRVATHWGIDGTADRFGSLNAALGGLLGVGAVLVLVFGAVTAFLGHSATTRRMGAATTIWAALFTSVLLLGTLHVQRGLADAHSDVDVSGVILLAIVASLLPAVAVGLLVPGDPRQPAVGPVSAEAPRERLSPQEQAAWIGRTEAGPGIAVGIVVVAVTIGLVLFTRMWGMLVVPALLLVSMAAMFSFVVRVDRTGLAVHSALGWPRTRVPLDEVVRADVIQVRPLREFGGWGWRVGRGGRVGIVLRAGAALLVERTGGRSLVVTVPDARTAAGLLNALADRERQAPGPEAGSAAG</sequence>
<evidence type="ECO:0000256" key="1">
    <source>
        <dbReference type="SAM" id="Phobius"/>
    </source>
</evidence>
<reference evidence="4" key="1">
    <citation type="journal article" date="2019" name="Int. J. Syst. Evol. Microbiol.">
        <title>The Global Catalogue of Microorganisms (GCM) 10K type strain sequencing project: providing services to taxonomists for standard genome sequencing and annotation.</title>
        <authorList>
            <consortium name="The Broad Institute Genomics Platform"/>
            <consortium name="The Broad Institute Genome Sequencing Center for Infectious Disease"/>
            <person name="Wu L."/>
            <person name="Ma J."/>
        </authorList>
    </citation>
    <scope>NUCLEOTIDE SEQUENCE [LARGE SCALE GENOMIC DNA]</scope>
    <source>
        <strain evidence="4">JCM 31037</strain>
    </source>
</reference>
<evidence type="ECO:0000259" key="2">
    <source>
        <dbReference type="Pfam" id="PF07853"/>
    </source>
</evidence>
<keyword evidence="4" id="KW-1185">Reference proteome</keyword>
<feature type="transmembrane region" description="Helical" evidence="1">
    <location>
        <begin position="21"/>
        <end position="40"/>
    </location>
</feature>
<keyword evidence="1" id="KW-0472">Membrane</keyword>
<protein>
    <submittedName>
        <fullName evidence="3">DUF1648 domain-containing protein</fullName>
    </submittedName>
</protein>
<feature type="transmembrane region" description="Helical" evidence="1">
    <location>
        <begin position="133"/>
        <end position="155"/>
    </location>
</feature>
<feature type="transmembrane region" description="Helical" evidence="1">
    <location>
        <begin position="216"/>
        <end position="235"/>
    </location>
</feature>
<keyword evidence="1" id="KW-1133">Transmembrane helix</keyword>
<feature type="transmembrane region" description="Helical" evidence="1">
    <location>
        <begin position="190"/>
        <end position="210"/>
    </location>
</feature>
<evidence type="ECO:0000313" key="3">
    <source>
        <dbReference type="EMBL" id="MFD1322526.1"/>
    </source>
</evidence>
<dbReference type="Pfam" id="PF07853">
    <property type="entry name" value="DUF1648"/>
    <property type="match status" value="1"/>
</dbReference>
<evidence type="ECO:0000313" key="4">
    <source>
        <dbReference type="Proteomes" id="UP001597260"/>
    </source>
</evidence>
<keyword evidence="1" id="KW-0812">Transmembrane</keyword>
<dbReference type="EMBL" id="JBHTMP010000021">
    <property type="protein sequence ID" value="MFD1322526.1"/>
    <property type="molecule type" value="Genomic_DNA"/>
</dbReference>
<proteinExistence type="predicted"/>
<dbReference type="Proteomes" id="UP001597260">
    <property type="component" value="Unassembled WGS sequence"/>
</dbReference>
<dbReference type="InterPro" id="IPR012867">
    <property type="entry name" value="DUF1648"/>
</dbReference>
<name>A0ABW3YFX8_9ACTN</name>
<comment type="caution">
    <text evidence="3">The sequence shown here is derived from an EMBL/GenBank/DDBJ whole genome shotgun (WGS) entry which is preliminary data.</text>
</comment>
<feature type="transmembrane region" description="Helical" evidence="1">
    <location>
        <begin position="102"/>
        <end position="121"/>
    </location>
</feature>
<accession>A0ABW3YFX8</accession>
<gene>
    <name evidence="3" type="ORF">ACFQ4H_15620</name>
</gene>
<organism evidence="3 4">
    <name type="scientific">Micromonospora sonneratiae</name>
    <dbReference type="NCBI Taxonomy" id="1184706"/>
    <lineage>
        <taxon>Bacteria</taxon>
        <taxon>Bacillati</taxon>
        <taxon>Actinomycetota</taxon>
        <taxon>Actinomycetes</taxon>
        <taxon>Micromonosporales</taxon>
        <taxon>Micromonosporaceae</taxon>
        <taxon>Micromonospora</taxon>
    </lineage>
</organism>
<feature type="transmembrane region" description="Helical" evidence="1">
    <location>
        <begin position="66"/>
        <end position="90"/>
    </location>
</feature>
<feature type="domain" description="DUF1648" evidence="2">
    <location>
        <begin position="29"/>
        <end position="67"/>
    </location>
</feature>